<dbReference type="Gene3D" id="3.40.50.1980">
    <property type="entry name" value="Nitrogenase molybdenum iron protein domain"/>
    <property type="match status" value="2"/>
</dbReference>
<dbReference type="GO" id="GO:0000105">
    <property type="term" value="P:L-histidine biosynthetic process"/>
    <property type="evidence" value="ECO:0007669"/>
    <property type="project" value="UniProtKB-UniRule"/>
</dbReference>
<feature type="binding site" evidence="12 16">
    <location>
        <position position="412"/>
    </location>
    <ligand>
        <name>substrate</name>
    </ligand>
</feature>
<feature type="binding site" evidence="12 17">
    <location>
        <position position="358"/>
    </location>
    <ligand>
        <name>Zn(2+)</name>
        <dbReference type="ChEBI" id="CHEBI:29105"/>
    </ligand>
</feature>
<evidence type="ECO:0000256" key="3">
    <source>
        <dbReference type="ARBA" id="ARBA00010178"/>
    </source>
</evidence>
<feature type="binding site" evidence="12 16">
    <location>
        <position position="358"/>
    </location>
    <ligand>
        <name>substrate</name>
    </ligand>
</feature>
<feature type="active site" description="Proton acceptor" evidence="12 14">
    <location>
        <position position="324"/>
    </location>
</feature>
<feature type="binding site" evidence="12 17">
    <location>
        <position position="257"/>
    </location>
    <ligand>
        <name>Zn(2+)</name>
        <dbReference type="ChEBI" id="CHEBI:29105"/>
    </ligand>
</feature>
<evidence type="ECO:0000256" key="4">
    <source>
        <dbReference type="ARBA" id="ARBA00012965"/>
    </source>
</evidence>
<evidence type="ECO:0000256" key="12">
    <source>
        <dbReference type="HAMAP-Rule" id="MF_01024"/>
    </source>
</evidence>
<comment type="similarity">
    <text evidence="3 12 13 18">Belongs to the histidinol dehydrogenase family.</text>
</comment>
<organism evidence="19 20">
    <name type="scientific">Parashewanella curva</name>
    <dbReference type="NCBI Taxonomy" id="2338552"/>
    <lineage>
        <taxon>Bacteria</taxon>
        <taxon>Pseudomonadati</taxon>
        <taxon>Pseudomonadota</taxon>
        <taxon>Gammaproteobacteria</taxon>
        <taxon>Alteromonadales</taxon>
        <taxon>Shewanellaceae</taxon>
        <taxon>Parashewanella</taxon>
    </lineage>
</organism>
<dbReference type="FunFam" id="3.40.50.1980:FF:000002">
    <property type="entry name" value="Histidinol dehydrogenase, chloroplastic"/>
    <property type="match status" value="1"/>
</dbReference>
<evidence type="ECO:0000256" key="18">
    <source>
        <dbReference type="RuleBase" id="RU004175"/>
    </source>
</evidence>
<feature type="binding site" evidence="12 17">
    <location>
        <position position="260"/>
    </location>
    <ligand>
        <name>Zn(2+)</name>
        <dbReference type="ChEBI" id="CHEBI:29105"/>
    </ligand>
</feature>
<dbReference type="HAMAP" id="MF_01024">
    <property type="entry name" value="HisD"/>
    <property type="match status" value="1"/>
</dbReference>
<dbReference type="PROSITE" id="PS00611">
    <property type="entry name" value="HISOL_DEHYDROGENASE"/>
    <property type="match status" value="1"/>
</dbReference>
<evidence type="ECO:0000256" key="13">
    <source>
        <dbReference type="PIRNR" id="PIRNR000099"/>
    </source>
</evidence>
<evidence type="ECO:0000256" key="10">
    <source>
        <dbReference type="ARBA" id="ARBA00023102"/>
    </source>
</evidence>
<feature type="active site" description="Proton acceptor" evidence="12 14">
    <location>
        <position position="325"/>
    </location>
</feature>
<evidence type="ECO:0000256" key="8">
    <source>
        <dbReference type="ARBA" id="ARBA00023002"/>
    </source>
</evidence>
<protein>
    <recommendedName>
        <fullName evidence="4 12">Histidinol dehydrogenase</fullName>
        <shortName evidence="12">HDH</shortName>
        <ecNumber evidence="4 12">1.1.1.23</ecNumber>
    </recommendedName>
</protein>
<feature type="binding site" evidence="12 16">
    <location>
        <position position="325"/>
    </location>
    <ligand>
        <name>substrate</name>
    </ligand>
</feature>
<dbReference type="CDD" id="cd06572">
    <property type="entry name" value="Histidinol_dh"/>
    <property type="match status" value="1"/>
</dbReference>
<keyword evidence="10 12" id="KW-0368">Histidine biosynthesis</keyword>
<evidence type="ECO:0000256" key="6">
    <source>
        <dbReference type="ARBA" id="ARBA00022723"/>
    </source>
</evidence>
<evidence type="ECO:0000256" key="2">
    <source>
        <dbReference type="ARBA" id="ARBA00004940"/>
    </source>
</evidence>
<comment type="cofactor">
    <cofactor evidence="12 17">
        <name>Zn(2+)</name>
        <dbReference type="ChEBI" id="CHEBI:29105"/>
    </cofactor>
    <text evidence="12 17">Binds 1 zinc ion per subunit.</text>
</comment>
<evidence type="ECO:0000256" key="17">
    <source>
        <dbReference type="PIRSR" id="PIRSR000099-4"/>
    </source>
</evidence>
<keyword evidence="9 12" id="KW-0520">NAD</keyword>
<keyword evidence="8 12" id="KW-0560">Oxidoreductase</keyword>
<feature type="binding site" evidence="12 16">
    <location>
        <position position="260"/>
    </location>
    <ligand>
        <name>substrate</name>
    </ligand>
</feature>
<dbReference type="GO" id="GO:0004399">
    <property type="term" value="F:histidinol dehydrogenase activity"/>
    <property type="evidence" value="ECO:0007669"/>
    <property type="project" value="UniProtKB-UniRule"/>
</dbReference>
<keyword evidence="20" id="KW-1185">Reference proteome</keyword>
<keyword evidence="6 12" id="KW-0479">Metal-binding</keyword>
<dbReference type="FunFam" id="3.40.50.1980:FF:000001">
    <property type="entry name" value="Histidinol dehydrogenase"/>
    <property type="match status" value="1"/>
</dbReference>
<reference evidence="19 20" key="1">
    <citation type="submission" date="2018-09" db="EMBL/GenBank/DDBJ databases">
        <title>Phylogeny of the Shewanellaceae, and recommendation for two new genera, Pseudoshewanella and Parashewanella.</title>
        <authorList>
            <person name="Wang G."/>
        </authorList>
    </citation>
    <scope>NUCLEOTIDE SEQUENCE [LARGE SCALE GENOMIC DNA]</scope>
    <source>
        <strain evidence="19 20">C51</strain>
    </source>
</reference>
<dbReference type="GO" id="GO:0051287">
    <property type="term" value="F:NAD binding"/>
    <property type="evidence" value="ECO:0007669"/>
    <property type="project" value="InterPro"/>
</dbReference>
<dbReference type="InterPro" id="IPR001692">
    <property type="entry name" value="Histidinol_DH_CS"/>
</dbReference>
<dbReference type="InterPro" id="IPR012131">
    <property type="entry name" value="Hstdl_DH"/>
</dbReference>
<dbReference type="EMBL" id="QZEI01000074">
    <property type="protein sequence ID" value="RLV58406.1"/>
    <property type="molecule type" value="Genomic_DNA"/>
</dbReference>
<comment type="caution">
    <text evidence="19">The sequence shown here is derived from an EMBL/GenBank/DDBJ whole genome shotgun (WGS) entry which is preliminary data.</text>
</comment>
<name>A0A3L8PSS1_9GAMM</name>
<comment type="pathway">
    <text evidence="2 12">Amino-acid biosynthesis; L-histidine biosynthesis; L-histidine from 5-phospho-alpha-D-ribose 1-diphosphate: step 9/9.</text>
</comment>
<evidence type="ECO:0000256" key="16">
    <source>
        <dbReference type="PIRSR" id="PIRSR000099-3"/>
    </source>
</evidence>
<feature type="binding site" evidence="12 15">
    <location>
        <position position="127"/>
    </location>
    <ligand>
        <name>NAD(+)</name>
        <dbReference type="ChEBI" id="CHEBI:57540"/>
    </ligand>
</feature>
<dbReference type="InterPro" id="IPR016161">
    <property type="entry name" value="Ald_DH/histidinol_DH"/>
</dbReference>
<dbReference type="PRINTS" id="PR00083">
    <property type="entry name" value="HOLDHDRGNASE"/>
</dbReference>
<dbReference type="UniPathway" id="UPA00031">
    <property type="reaction ID" value="UER00014"/>
</dbReference>
<gene>
    <name evidence="12 19" type="primary">hisD</name>
    <name evidence="19" type="ORF">D5018_17475</name>
</gene>
<evidence type="ECO:0000256" key="1">
    <source>
        <dbReference type="ARBA" id="ARBA00003850"/>
    </source>
</evidence>
<accession>A0A3L8PSS1</accession>
<dbReference type="NCBIfam" id="TIGR00069">
    <property type="entry name" value="hisD"/>
    <property type="match status" value="1"/>
</dbReference>
<dbReference type="PIRSF" id="PIRSF000099">
    <property type="entry name" value="Histidinol_dh"/>
    <property type="match status" value="1"/>
</dbReference>
<evidence type="ECO:0000256" key="11">
    <source>
        <dbReference type="ARBA" id="ARBA00049489"/>
    </source>
</evidence>
<feature type="binding site" evidence="12 15">
    <location>
        <position position="208"/>
    </location>
    <ligand>
        <name>NAD(+)</name>
        <dbReference type="ChEBI" id="CHEBI:57540"/>
    </ligand>
</feature>
<evidence type="ECO:0000313" key="19">
    <source>
        <dbReference type="EMBL" id="RLV58406.1"/>
    </source>
</evidence>
<dbReference type="RefSeq" id="WP_121840276.1">
    <property type="nucleotide sequence ID" value="NZ_ML014823.1"/>
</dbReference>
<evidence type="ECO:0000256" key="9">
    <source>
        <dbReference type="ARBA" id="ARBA00023027"/>
    </source>
</evidence>
<evidence type="ECO:0000256" key="14">
    <source>
        <dbReference type="PIRSR" id="PIRSR000099-1"/>
    </source>
</evidence>
<feature type="binding site" evidence="12 16">
    <location>
        <position position="235"/>
    </location>
    <ligand>
        <name>substrate</name>
    </ligand>
</feature>
<evidence type="ECO:0000256" key="5">
    <source>
        <dbReference type="ARBA" id="ARBA00022605"/>
    </source>
</evidence>
<dbReference type="PANTHER" id="PTHR21256">
    <property type="entry name" value="HISTIDINOL DEHYDROGENASE HDH"/>
    <property type="match status" value="1"/>
</dbReference>
<dbReference type="GO" id="GO:0005829">
    <property type="term" value="C:cytosol"/>
    <property type="evidence" value="ECO:0007669"/>
    <property type="project" value="TreeGrafter"/>
</dbReference>
<dbReference type="SUPFAM" id="SSF53720">
    <property type="entry name" value="ALDH-like"/>
    <property type="match status" value="1"/>
</dbReference>
<comment type="function">
    <text evidence="1 12">Catalyzes the sequential NAD-dependent oxidations of L-histidinol to L-histidinaldehyde and then to L-histidine.</text>
</comment>
<dbReference type="InterPro" id="IPR022695">
    <property type="entry name" value="Histidinol_DH_monofunct"/>
</dbReference>
<feature type="binding site" evidence="12 17">
    <location>
        <position position="417"/>
    </location>
    <ligand>
        <name>Zn(2+)</name>
        <dbReference type="ChEBI" id="CHEBI:29105"/>
    </ligand>
</feature>
<dbReference type="Pfam" id="PF00815">
    <property type="entry name" value="Histidinol_dh"/>
    <property type="match status" value="1"/>
</dbReference>
<dbReference type="PANTHER" id="PTHR21256:SF2">
    <property type="entry name" value="HISTIDINE BIOSYNTHESIS TRIFUNCTIONAL PROTEIN"/>
    <property type="match status" value="1"/>
</dbReference>
<dbReference type="Proteomes" id="UP000281474">
    <property type="component" value="Unassembled WGS sequence"/>
</dbReference>
<keyword evidence="7 12" id="KW-0862">Zinc</keyword>
<sequence length="433" mass="46740">MQILEWSQLDNAEQLRALSRAELIQSSEVSSQVDDIIQQVISGGDNALKALTSKLDNIEIPQLAVNPLEILSAVEQLDDELNNAIKLAFGNIQGFHAAQAQQTIKVETTKGVECELRTEAIESVGLYIPGGTAPLLTTTLMLAIPAMLAGCQRKVIVSPPPIHPSILAIAEKCGIDEIYQLGGAQAIAALAYGTETIKPVDKIFGPGNRYVTEAKSKIASDNRTHTTIDMPAGPSEVLVIADDQASAEFVAADLLSQAEHGVDSQCICITTCQKKARDIYREVDKQLSKLPRQEIAAQALMQSRIIVVNELEQAVEISNRYAPEHLIVQSQSPRELLSSLRNAGSIFLGAYSPESMGDYASGTNHVLPTYGYAKSVSSLSLADFQRRYTVQSLNQQGFLAIADAVITLANAEQLEAHANAARVRKQAILKEQG</sequence>
<proteinExistence type="inferred from homology"/>
<keyword evidence="5 12" id="KW-0028">Amino-acid biosynthesis</keyword>
<feature type="binding site" evidence="12 16">
    <location>
        <position position="257"/>
    </location>
    <ligand>
        <name>substrate</name>
    </ligand>
</feature>
<dbReference type="GO" id="GO:0008270">
    <property type="term" value="F:zinc ion binding"/>
    <property type="evidence" value="ECO:0007669"/>
    <property type="project" value="UniProtKB-UniRule"/>
</dbReference>
<evidence type="ECO:0000256" key="7">
    <source>
        <dbReference type="ARBA" id="ARBA00022833"/>
    </source>
</evidence>
<dbReference type="Gene3D" id="1.20.5.1300">
    <property type="match status" value="1"/>
</dbReference>
<evidence type="ECO:0000313" key="20">
    <source>
        <dbReference type="Proteomes" id="UP000281474"/>
    </source>
</evidence>
<feature type="binding site" evidence="12 15">
    <location>
        <position position="185"/>
    </location>
    <ligand>
        <name>NAD(+)</name>
        <dbReference type="ChEBI" id="CHEBI:57540"/>
    </ligand>
</feature>
<dbReference type="EC" id="1.1.1.23" evidence="4 12"/>
<dbReference type="OrthoDB" id="9805269at2"/>
<comment type="catalytic activity">
    <reaction evidence="11 12">
        <text>L-histidinol + 2 NAD(+) + H2O = L-histidine + 2 NADH + 3 H(+)</text>
        <dbReference type="Rhea" id="RHEA:20641"/>
        <dbReference type="ChEBI" id="CHEBI:15377"/>
        <dbReference type="ChEBI" id="CHEBI:15378"/>
        <dbReference type="ChEBI" id="CHEBI:57540"/>
        <dbReference type="ChEBI" id="CHEBI:57595"/>
        <dbReference type="ChEBI" id="CHEBI:57699"/>
        <dbReference type="ChEBI" id="CHEBI:57945"/>
        <dbReference type="EC" id="1.1.1.23"/>
    </reaction>
</comment>
<feature type="binding site" evidence="12 16">
    <location>
        <position position="417"/>
    </location>
    <ligand>
        <name>substrate</name>
    </ligand>
</feature>
<dbReference type="AlphaFoldDB" id="A0A3L8PSS1"/>
<evidence type="ECO:0000256" key="15">
    <source>
        <dbReference type="PIRSR" id="PIRSR000099-2"/>
    </source>
</evidence>